<dbReference type="InterPro" id="IPR009057">
    <property type="entry name" value="Homeodomain-like_sf"/>
</dbReference>
<dbReference type="Gene3D" id="1.10.10.60">
    <property type="entry name" value="Homeodomain-like"/>
    <property type="match status" value="2"/>
</dbReference>
<dbReference type="InterPro" id="IPR041522">
    <property type="entry name" value="CdaR_GGDEF"/>
</dbReference>
<organism evidence="6 7">
    <name type="scientific">Candidatus Eisenbergiella merdavium</name>
    <dbReference type="NCBI Taxonomy" id="2838551"/>
    <lineage>
        <taxon>Bacteria</taxon>
        <taxon>Bacillati</taxon>
        <taxon>Bacillota</taxon>
        <taxon>Clostridia</taxon>
        <taxon>Lachnospirales</taxon>
        <taxon>Lachnospiraceae</taxon>
        <taxon>Eisenbergiella</taxon>
    </lineage>
</organism>
<keyword evidence="2" id="KW-0238">DNA-binding</keyword>
<comment type="caution">
    <text evidence="6">The sequence shown here is derived from an EMBL/GenBank/DDBJ whole genome shotgun (WGS) entry which is preliminary data.</text>
</comment>
<evidence type="ECO:0000256" key="2">
    <source>
        <dbReference type="ARBA" id="ARBA00023125"/>
    </source>
</evidence>
<keyword evidence="4" id="KW-0812">Transmembrane</keyword>
<evidence type="ECO:0000256" key="3">
    <source>
        <dbReference type="ARBA" id="ARBA00023163"/>
    </source>
</evidence>
<dbReference type="AlphaFoldDB" id="A0A9D2NEJ8"/>
<dbReference type="InterPro" id="IPR018062">
    <property type="entry name" value="HTH_AraC-typ_CS"/>
</dbReference>
<evidence type="ECO:0000313" key="6">
    <source>
        <dbReference type="EMBL" id="HJC22746.1"/>
    </source>
</evidence>
<reference evidence="6" key="2">
    <citation type="submission" date="2021-04" db="EMBL/GenBank/DDBJ databases">
        <authorList>
            <person name="Gilroy R."/>
        </authorList>
    </citation>
    <scope>NUCLEOTIDE SEQUENCE</scope>
    <source>
        <strain evidence="6">USAMLcec2-132</strain>
    </source>
</reference>
<dbReference type="Pfam" id="PF17853">
    <property type="entry name" value="GGDEF_2"/>
    <property type="match status" value="1"/>
</dbReference>
<dbReference type="SMART" id="SM00342">
    <property type="entry name" value="HTH_ARAC"/>
    <property type="match status" value="1"/>
</dbReference>
<feature type="transmembrane region" description="Helical" evidence="4">
    <location>
        <begin position="297"/>
        <end position="317"/>
    </location>
</feature>
<sequence length="764" mass="87090">MKKNGMAYRRLFLSFMLILVIPTGMSLLFYLYSYRTVRERADASNRSLINTVKNVCDQQMAYYENALVQLALNRSVQSLAGVKGEFGAENSYELYTLYNELESMCVSINKNGNYCLDVFVYFKNSEKIVSSYGSMSYDMYCELYSGAEAEPKEKLKQELTEYHFRRATRMENSWYREGPVLLLTMANLQGGYGETSAMVGLWLDMGALNRSIESVSWEPGLTWMILNEDDQTLNSAQEYPEFGLKYEELTEENEQKLMWEGEPYLVRTVFSEVGNWKYVILMPESLISAQASQVRNVFLLSIIACMCVGFVAAVRMLKVNYQPIQKILDLFRTQDGTKQEYVENEFQYLEESAAGFFKEHSDFRQKVAENRRVLRQYYLAGLLENVYDSGKNSPDREAAVEGLRRGNNLVLLYHIEEADTGEQGEDGSLSNLRRFIIRNVFEEGIGEYFHVETVELGDTVAMIVNLENGPSDYALKLMETADTLQRFIRENFGFTPAVLAGTAHEGLEGIHESYREAREAEGFIDVLDAEFVSYEEIRNSSQRKYDYPQEQEGRIIGALLTHNAQLAVSYINKVLDVNLVENRLSSDLRQCLLFDLAGTLMKAAEQTGYPENNELGGVLSELKELSQRLPLETIREKFRQMAESVAGEEESGDTAESSQNRQLCQDVLEYIRSNYSDPDLNISQTGLHFHMTPAYLSSIFRKETGESLLKVITQIRVSEAEKLLREGVSVVEAGERVGFRDSSTFIRTFKKYVGVTPGQIKSTK</sequence>
<dbReference type="PANTHER" id="PTHR43280">
    <property type="entry name" value="ARAC-FAMILY TRANSCRIPTIONAL REGULATOR"/>
    <property type="match status" value="1"/>
</dbReference>
<dbReference type="InterPro" id="IPR018060">
    <property type="entry name" value="HTH_AraC"/>
</dbReference>
<dbReference type="GO" id="GO:0043565">
    <property type="term" value="F:sequence-specific DNA binding"/>
    <property type="evidence" value="ECO:0007669"/>
    <property type="project" value="InterPro"/>
</dbReference>
<keyword evidence="3" id="KW-0804">Transcription</keyword>
<keyword evidence="1" id="KW-0805">Transcription regulation</keyword>
<dbReference type="EMBL" id="DWWS01000016">
    <property type="protein sequence ID" value="HJC22746.1"/>
    <property type="molecule type" value="Genomic_DNA"/>
</dbReference>
<evidence type="ECO:0000256" key="1">
    <source>
        <dbReference type="ARBA" id="ARBA00023015"/>
    </source>
</evidence>
<dbReference type="Pfam" id="PF12833">
    <property type="entry name" value="HTH_18"/>
    <property type="match status" value="1"/>
</dbReference>
<evidence type="ECO:0000313" key="7">
    <source>
        <dbReference type="Proteomes" id="UP000823891"/>
    </source>
</evidence>
<evidence type="ECO:0000259" key="5">
    <source>
        <dbReference type="PROSITE" id="PS01124"/>
    </source>
</evidence>
<dbReference type="SUPFAM" id="SSF46689">
    <property type="entry name" value="Homeodomain-like"/>
    <property type="match status" value="1"/>
</dbReference>
<evidence type="ECO:0000256" key="4">
    <source>
        <dbReference type="SAM" id="Phobius"/>
    </source>
</evidence>
<dbReference type="PROSITE" id="PS01124">
    <property type="entry name" value="HTH_ARAC_FAMILY_2"/>
    <property type="match status" value="1"/>
</dbReference>
<dbReference type="Proteomes" id="UP000823891">
    <property type="component" value="Unassembled WGS sequence"/>
</dbReference>
<keyword evidence="4" id="KW-0472">Membrane</keyword>
<name>A0A9D2NEJ8_9FIRM</name>
<protein>
    <submittedName>
        <fullName evidence="6">Helix-turn-helix domain-containing protein</fullName>
    </submittedName>
</protein>
<dbReference type="PANTHER" id="PTHR43280:SF2">
    <property type="entry name" value="HTH-TYPE TRANSCRIPTIONAL REGULATOR EXSA"/>
    <property type="match status" value="1"/>
</dbReference>
<dbReference type="PROSITE" id="PS00041">
    <property type="entry name" value="HTH_ARAC_FAMILY_1"/>
    <property type="match status" value="1"/>
</dbReference>
<gene>
    <name evidence="6" type="ORF">H9761_03475</name>
</gene>
<feature type="transmembrane region" description="Helical" evidence="4">
    <location>
        <begin position="12"/>
        <end position="32"/>
    </location>
</feature>
<proteinExistence type="predicted"/>
<dbReference type="GO" id="GO:0003700">
    <property type="term" value="F:DNA-binding transcription factor activity"/>
    <property type="evidence" value="ECO:0007669"/>
    <property type="project" value="InterPro"/>
</dbReference>
<accession>A0A9D2NEJ8</accession>
<feature type="domain" description="HTH araC/xylS-type" evidence="5">
    <location>
        <begin position="665"/>
        <end position="763"/>
    </location>
</feature>
<keyword evidence="4" id="KW-1133">Transmembrane helix</keyword>
<reference evidence="6" key="1">
    <citation type="journal article" date="2021" name="PeerJ">
        <title>Extensive microbial diversity within the chicken gut microbiome revealed by metagenomics and culture.</title>
        <authorList>
            <person name="Gilroy R."/>
            <person name="Ravi A."/>
            <person name="Getino M."/>
            <person name="Pursley I."/>
            <person name="Horton D.L."/>
            <person name="Alikhan N.F."/>
            <person name="Baker D."/>
            <person name="Gharbi K."/>
            <person name="Hall N."/>
            <person name="Watson M."/>
            <person name="Adriaenssens E.M."/>
            <person name="Foster-Nyarko E."/>
            <person name="Jarju S."/>
            <person name="Secka A."/>
            <person name="Antonio M."/>
            <person name="Oren A."/>
            <person name="Chaudhuri R.R."/>
            <person name="La Ragione R."/>
            <person name="Hildebrand F."/>
            <person name="Pallen M.J."/>
        </authorList>
    </citation>
    <scope>NUCLEOTIDE SEQUENCE</scope>
    <source>
        <strain evidence="6">USAMLcec2-132</strain>
    </source>
</reference>